<accession>A0A852V0B7</accession>
<gene>
    <name evidence="4" type="ORF">HDA43_003287</name>
</gene>
<dbReference type="RefSeq" id="WP_179821660.1">
    <property type="nucleotide sequence ID" value="NZ_JACCCO010000001.1"/>
</dbReference>
<feature type="signal peptide" evidence="3">
    <location>
        <begin position="1"/>
        <end position="19"/>
    </location>
</feature>
<keyword evidence="2" id="KW-0812">Transmembrane</keyword>
<evidence type="ECO:0000256" key="1">
    <source>
        <dbReference type="SAM" id="MobiDB-lite"/>
    </source>
</evidence>
<protein>
    <recommendedName>
        <fullName evidence="6">Secreted protein</fullName>
    </recommendedName>
</protein>
<keyword evidence="2" id="KW-0472">Membrane</keyword>
<feature type="transmembrane region" description="Helical" evidence="2">
    <location>
        <begin position="710"/>
        <end position="732"/>
    </location>
</feature>
<reference evidence="4 5" key="1">
    <citation type="submission" date="2020-07" db="EMBL/GenBank/DDBJ databases">
        <title>Sequencing the genomes of 1000 actinobacteria strains.</title>
        <authorList>
            <person name="Klenk H.-P."/>
        </authorList>
    </citation>
    <scope>NUCLEOTIDE SEQUENCE [LARGE SCALE GENOMIC DNA]</scope>
    <source>
        <strain evidence="4 5">DSM 45763</strain>
    </source>
</reference>
<feature type="region of interest" description="Disordered" evidence="1">
    <location>
        <begin position="742"/>
        <end position="765"/>
    </location>
</feature>
<organism evidence="4 5">
    <name type="scientific">Streptosporangium sandarakinum</name>
    <dbReference type="NCBI Taxonomy" id="1260955"/>
    <lineage>
        <taxon>Bacteria</taxon>
        <taxon>Bacillati</taxon>
        <taxon>Actinomycetota</taxon>
        <taxon>Actinomycetes</taxon>
        <taxon>Streptosporangiales</taxon>
        <taxon>Streptosporangiaceae</taxon>
        <taxon>Streptosporangium</taxon>
    </lineage>
</organism>
<comment type="caution">
    <text evidence="4">The sequence shown here is derived from an EMBL/GenBank/DDBJ whole genome shotgun (WGS) entry which is preliminary data.</text>
</comment>
<evidence type="ECO:0000313" key="5">
    <source>
        <dbReference type="Proteomes" id="UP000576393"/>
    </source>
</evidence>
<evidence type="ECO:0008006" key="6">
    <source>
        <dbReference type="Google" id="ProtNLM"/>
    </source>
</evidence>
<feature type="chain" id="PRO_5038907193" description="Secreted protein" evidence="3">
    <location>
        <begin position="20"/>
        <end position="765"/>
    </location>
</feature>
<dbReference type="EMBL" id="JACCCO010000001">
    <property type="protein sequence ID" value="NYF41128.1"/>
    <property type="molecule type" value="Genomic_DNA"/>
</dbReference>
<evidence type="ECO:0000256" key="2">
    <source>
        <dbReference type="SAM" id="Phobius"/>
    </source>
</evidence>
<evidence type="ECO:0000313" key="4">
    <source>
        <dbReference type="EMBL" id="NYF41128.1"/>
    </source>
</evidence>
<feature type="region of interest" description="Disordered" evidence="1">
    <location>
        <begin position="373"/>
        <end position="397"/>
    </location>
</feature>
<keyword evidence="2" id="KW-1133">Transmembrane helix</keyword>
<name>A0A852V0B7_9ACTN</name>
<dbReference type="AlphaFoldDB" id="A0A852V0B7"/>
<keyword evidence="5" id="KW-1185">Reference proteome</keyword>
<evidence type="ECO:0000256" key="3">
    <source>
        <dbReference type="SAM" id="SignalP"/>
    </source>
</evidence>
<dbReference type="Proteomes" id="UP000576393">
    <property type="component" value="Unassembled WGS sequence"/>
</dbReference>
<sequence length="765" mass="80629">MIRKAALLAVMTTTMLSSAVVVPAGTANAQTTAAEAREAGTAAAGARPAAARQGRQEPQLAVESITPDVPRDPTTEIRISGFFANTGEVRNGLRIRLRHSAQPFARRADLATYLGGEGAQPYSYHDQFLEPTIAPSAKAPWEFTVTPQQLGINRFGVYPILLEVLDGFGQQVVAQRTLLTYLPKDVTVPRTKIAMVLPVIDQPRRADDATFIDDTLAKSMASGQRLGDLLKIAQDNTSAKGLTWMVDPALLDDAQAMAKTHTVKTKDATVKRPASPEAGRWLRDLRAALARPPVIATPYADPDVTALTHNGVDDAARNGIGAAARIGREALGRDVIDYVNWPVNGMIDYDGLDALAGAGVDTVLLDERNLPSAADRSATVPPTSPATTTTTATPVTPVTTPDAFARLESVDGPVTALVADTALSEVLGADTSAPGAAALSHQRFVAETAMIGAEQAVPAAGSAGAPRTAAKTVVAVPPRRWHPDPGYVTGLVKAAATLPWLSPVTLDTLKRPKSPVTPRSGLTYTEQDRRAELGKPYMASVKRVNSRADLTTGVTTAQDLDIFEPALLRLASSAWRGRTEDATPYVRQVAAAVDARIGKVSISGSDQPQFRTLAGSDGNVPISVRNDLTGPGSEIAVQLQVTSDKPKLLEIDPYESKDSPIVIAGGQNRTIRVPMRATAIGGQTTVTVQLVTKDKRKYGKPVKLTVRTTGYTGIALVIVGAALAVMLAAVVMRVLRRRGARRVAASQASPTAPPRPASAPAGTES</sequence>
<keyword evidence="3" id="KW-0732">Signal</keyword>
<feature type="compositionally biased region" description="Low complexity" evidence="1">
    <location>
        <begin position="377"/>
        <end position="397"/>
    </location>
</feature>
<proteinExistence type="predicted"/>